<feature type="transmembrane region" description="Helical" evidence="1">
    <location>
        <begin position="385"/>
        <end position="403"/>
    </location>
</feature>
<evidence type="ECO:0000313" key="2">
    <source>
        <dbReference type="EMBL" id="GAC12224.1"/>
    </source>
</evidence>
<dbReference type="Proteomes" id="UP000006320">
    <property type="component" value="Unassembled WGS sequence"/>
</dbReference>
<feature type="transmembrane region" description="Helical" evidence="1">
    <location>
        <begin position="352"/>
        <end position="373"/>
    </location>
</feature>
<protein>
    <submittedName>
        <fullName evidence="2">Uncharacterized protein</fullName>
    </submittedName>
</protein>
<gene>
    <name evidence="2" type="ORF">GCHA_4306</name>
</gene>
<dbReference type="EMBL" id="BAEM01000056">
    <property type="protein sequence ID" value="GAC12224.1"/>
    <property type="molecule type" value="Genomic_DNA"/>
</dbReference>
<proteinExistence type="predicted"/>
<keyword evidence="1" id="KW-0472">Membrane</keyword>
<feature type="transmembrane region" description="Helical" evidence="1">
    <location>
        <begin position="445"/>
        <end position="466"/>
    </location>
</feature>
<dbReference type="RefSeq" id="WP_007991679.1">
    <property type="nucleotide sequence ID" value="NZ_BAEM01000056.1"/>
</dbReference>
<organism evidence="2 3">
    <name type="scientific">Paraglaciecola chathamensis S18K6</name>
    <dbReference type="NCBI Taxonomy" id="1127672"/>
    <lineage>
        <taxon>Bacteria</taxon>
        <taxon>Pseudomonadati</taxon>
        <taxon>Pseudomonadota</taxon>
        <taxon>Gammaproteobacteria</taxon>
        <taxon>Alteromonadales</taxon>
        <taxon>Alteromonadaceae</taxon>
        <taxon>Paraglaciecola</taxon>
    </lineage>
</organism>
<evidence type="ECO:0000256" key="1">
    <source>
        <dbReference type="SAM" id="Phobius"/>
    </source>
</evidence>
<dbReference type="AlphaFoldDB" id="A0AAV3V6B6"/>
<sequence>MILVNNICELLTELKSFANDSNENIDNFYVGGYFAEGVSELLGQLTKLVKKNNLAKHFILLVDGQRVTAGDTLESHCAEFELTFKKKAFIQEICSGAGDIDEILFCSVDALEECLEGLGLTSPLLEGAVNNSNNTRIHVYKMSVFFGGPKLAVIPVHHIELGEDWLSGSRLPSSEIIHKHVHVVCSEPLKINPRQFELTWGDIDCKLAKPYRTAFAKNLFVSLCTNYYSDSKLEFKGVKHLEAELKSAGVDIPSERIKTLSDCICWCYDKEDPDVPLQLVIDRLSLECGSGNLFEVGQKVLSHALEQAKNNYKFVIAKRSDDYRKELKEIFNDIQTVTDKFALKAFSLASELLKSMLTIGFIFTVGTISKAVVNNALLHSDEGIILFKIAGIYLSVSFFIRWLNASADLKVSEMALKSWSGMLHNHISVKDLNKLIDSHLIWSKFFYWGSLFTVGLFQLGIAYMIFNSTATLKIFGL</sequence>
<keyword evidence="1" id="KW-0812">Transmembrane</keyword>
<comment type="caution">
    <text evidence="2">The sequence shown here is derived from an EMBL/GenBank/DDBJ whole genome shotgun (WGS) entry which is preliminary data.</text>
</comment>
<reference evidence="2 3" key="1">
    <citation type="journal article" date="2017" name="Antonie Van Leeuwenhoek">
        <title>Rhizobium rhizosphaerae sp. nov., a novel species isolated from rice rhizosphere.</title>
        <authorList>
            <person name="Zhao J.J."/>
            <person name="Zhang J."/>
            <person name="Zhang R.J."/>
            <person name="Zhang C.W."/>
            <person name="Yin H.Q."/>
            <person name="Zhang X.X."/>
        </authorList>
    </citation>
    <scope>NUCLEOTIDE SEQUENCE [LARGE SCALE GENOMIC DNA]</scope>
    <source>
        <strain evidence="2 3">S18K6</strain>
    </source>
</reference>
<name>A0AAV3V6B6_9ALTE</name>
<keyword evidence="1" id="KW-1133">Transmembrane helix</keyword>
<evidence type="ECO:0000313" key="3">
    <source>
        <dbReference type="Proteomes" id="UP000006320"/>
    </source>
</evidence>
<accession>A0AAV3V6B6</accession>